<name>A0AC61U908_9MICO</name>
<gene>
    <name evidence="1" type="ORF">LP422_21230</name>
</gene>
<dbReference type="EMBL" id="CP087977">
    <property type="protein sequence ID" value="UUZ46444.1"/>
    <property type="molecule type" value="Genomic_DNA"/>
</dbReference>
<reference evidence="1" key="1">
    <citation type="submission" date="2021-11" db="EMBL/GenBank/DDBJ databases">
        <title>Study of the species diversity of bacterial strains isolated from a unique natural object - Shulgan-Tash cave (Bashkiria).</title>
        <authorList>
            <person name="Sazanova A.L."/>
            <person name="Chirak E.R."/>
            <person name="Safronova V.I."/>
        </authorList>
    </citation>
    <scope>NUCLEOTIDE SEQUENCE</scope>
    <source>
        <strain evidence="1">P1</strain>
    </source>
</reference>
<organism evidence="1 2">
    <name type="scientific">Janibacter limosus</name>
    <dbReference type="NCBI Taxonomy" id="53458"/>
    <lineage>
        <taxon>Bacteria</taxon>
        <taxon>Bacillati</taxon>
        <taxon>Actinomycetota</taxon>
        <taxon>Actinomycetes</taxon>
        <taxon>Micrococcales</taxon>
        <taxon>Intrasporangiaceae</taxon>
        <taxon>Janibacter</taxon>
    </lineage>
</organism>
<dbReference type="Proteomes" id="UP001059663">
    <property type="component" value="Chromosome"/>
</dbReference>
<evidence type="ECO:0000313" key="1">
    <source>
        <dbReference type="EMBL" id="UUZ46444.1"/>
    </source>
</evidence>
<proteinExistence type="predicted"/>
<evidence type="ECO:0000313" key="2">
    <source>
        <dbReference type="Proteomes" id="UP001059663"/>
    </source>
</evidence>
<accession>A0AC61U908</accession>
<protein>
    <submittedName>
        <fullName evidence="1">Uncharacterized protein</fullName>
    </submittedName>
</protein>
<sequence length="74" mass="8154">MAVIGHPDETFGERIVAVVTPHEGGGVTLDGLREFASAHVADYKLPRELIVREIPRNPSGKILKHVLRDETVSR</sequence>